<evidence type="ECO:0000259" key="5">
    <source>
        <dbReference type="Pfam" id="PF07714"/>
    </source>
</evidence>
<dbReference type="PANTHER" id="PTHR44329">
    <property type="entry name" value="SERINE/THREONINE-PROTEIN KINASE TNNI3K-RELATED"/>
    <property type="match status" value="1"/>
</dbReference>
<evidence type="ECO:0000256" key="1">
    <source>
        <dbReference type="ARBA" id="ARBA00022679"/>
    </source>
</evidence>
<evidence type="ECO:0000256" key="4">
    <source>
        <dbReference type="ARBA" id="ARBA00022840"/>
    </source>
</evidence>
<dbReference type="OrthoDB" id="545952at2759"/>
<accession>A0A830HKH7</accession>
<keyword evidence="2" id="KW-0547">Nucleotide-binding</keyword>
<protein>
    <recommendedName>
        <fullName evidence="5">Serine-threonine/tyrosine-protein kinase catalytic domain-containing protein</fullName>
    </recommendedName>
</protein>
<keyword evidence="7" id="KW-1185">Reference proteome</keyword>
<keyword evidence="1" id="KW-0808">Transferase</keyword>
<gene>
    <name evidence="6" type="ORF">PPROV_000662800</name>
</gene>
<feature type="domain" description="Serine-threonine/tyrosine-protein kinase catalytic" evidence="5">
    <location>
        <begin position="74"/>
        <end position="155"/>
    </location>
</feature>
<evidence type="ECO:0000256" key="3">
    <source>
        <dbReference type="ARBA" id="ARBA00022777"/>
    </source>
</evidence>
<evidence type="ECO:0000313" key="6">
    <source>
        <dbReference type="EMBL" id="GHP07886.1"/>
    </source>
</evidence>
<name>A0A830HKH7_9CHLO</name>
<reference evidence="6" key="1">
    <citation type="submission" date="2020-10" db="EMBL/GenBank/DDBJ databases">
        <title>Unveiling of a novel bifunctional photoreceptor, Dualchrome1, isolated from a cosmopolitan green alga.</title>
        <authorList>
            <person name="Suzuki S."/>
            <person name="Kawachi M."/>
        </authorList>
    </citation>
    <scope>NUCLEOTIDE SEQUENCE</scope>
    <source>
        <strain evidence="6">NIES 2893</strain>
    </source>
</reference>
<dbReference type="Gene3D" id="1.10.510.10">
    <property type="entry name" value="Transferase(Phosphotransferase) domain 1"/>
    <property type="match status" value="1"/>
</dbReference>
<dbReference type="InterPro" id="IPR001245">
    <property type="entry name" value="Ser-Thr/Tyr_kinase_cat_dom"/>
</dbReference>
<dbReference type="GO" id="GO:0004674">
    <property type="term" value="F:protein serine/threonine kinase activity"/>
    <property type="evidence" value="ECO:0007669"/>
    <property type="project" value="TreeGrafter"/>
</dbReference>
<dbReference type="Pfam" id="PF07714">
    <property type="entry name" value="PK_Tyr_Ser-Thr"/>
    <property type="match status" value="1"/>
</dbReference>
<keyword evidence="4" id="KW-0067">ATP-binding</keyword>
<dbReference type="InterPro" id="IPR011009">
    <property type="entry name" value="Kinase-like_dom_sf"/>
</dbReference>
<evidence type="ECO:0000313" key="7">
    <source>
        <dbReference type="Proteomes" id="UP000660262"/>
    </source>
</evidence>
<dbReference type="InterPro" id="IPR051681">
    <property type="entry name" value="Ser/Thr_Kinases-Pseudokinases"/>
</dbReference>
<keyword evidence="3" id="KW-0418">Kinase</keyword>
<evidence type="ECO:0000256" key="2">
    <source>
        <dbReference type="ARBA" id="ARBA00022741"/>
    </source>
</evidence>
<dbReference type="GO" id="GO:0005524">
    <property type="term" value="F:ATP binding"/>
    <property type="evidence" value="ECO:0007669"/>
    <property type="project" value="UniProtKB-KW"/>
</dbReference>
<dbReference type="AlphaFoldDB" id="A0A830HKH7"/>
<comment type="caution">
    <text evidence="6">The sequence shown here is derived from an EMBL/GenBank/DDBJ whole genome shotgun (WGS) entry which is preliminary data.</text>
</comment>
<dbReference type="EMBL" id="BNJQ01000018">
    <property type="protein sequence ID" value="GHP07886.1"/>
    <property type="molecule type" value="Genomic_DNA"/>
</dbReference>
<organism evidence="6 7">
    <name type="scientific">Pycnococcus provasolii</name>
    <dbReference type="NCBI Taxonomy" id="41880"/>
    <lineage>
        <taxon>Eukaryota</taxon>
        <taxon>Viridiplantae</taxon>
        <taxon>Chlorophyta</taxon>
        <taxon>Pseudoscourfieldiophyceae</taxon>
        <taxon>Pseudoscourfieldiales</taxon>
        <taxon>Pycnococcaceae</taxon>
        <taxon>Pycnococcus</taxon>
    </lineage>
</organism>
<dbReference type="PANTHER" id="PTHR44329:SF288">
    <property type="entry name" value="MITOGEN-ACTIVATED PROTEIN KINASE KINASE KINASE 20"/>
    <property type="match status" value="1"/>
</dbReference>
<sequence length="165" mass="18612">MIVTVRVEQSCEAVIAVEHGMGIHMQISSSTLTCVTNDHHQKMFRHVNGRQLALCIYACAESPPLWRYRSVDGVKKSKTSDMYSVGMTLWEIAFRELPLPDMPDQAYVNFVMSGKRPPLPTRKETGCPIRYGKVVDACWAQAPESRMSAAKALEELETMFDRVDT</sequence>
<proteinExistence type="predicted"/>
<dbReference type="Proteomes" id="UP000660262">
    <property type="component" value="Unassembled WGS sequence"/>
</dbReference>
<dbReference type="SUPFAM" id="SSF56112">
    <property type="entry name" value="Protein kinase-like (PK-like)"/>
    <property type="match status" value="1"/>
</dbReference>